<keyword evidence="3" id="KW-1185">Reference proteome</keyword>
<accession>A0A934TZN8</accession>
<sequence length="163" mass="18648">MRDLLKYAAECMAGLDRLGIRYAKDVRFTVNARATSRLGLCRKKGSQYEIEISHLLLDERTPEESLKNTLCHELLHTCYGCMKHTGRWKAYAERVNAAYGLNIKRAAAAGDREIPEELLPKANYLVRCESCGTEYGRQKLSPLIQHPERYRCGKCKGKLNRIK</sequence>
<name>A0A934TZN8_9FIRM</name>
<dbReference type="EMBL" id="JAEQMG010000073">
    <property type="protein sequence ID" value="MBK6088667.1"/>
    <property type="molecule type" value="Genomic_DNA"/>
</dbReference>
<feature type="domain" description="SprT-like" evidence="1">
    <location>
        <begin position="2"/>
        <end position="162"/>
    </location>
</feature>
<evidence type="ECO:0000313" key="2">
    <source>
        <dbReference type="EMBL" id="MBK6088667.1"/>
    </source>
</evidence>
<comment type="caution">
    <text evidence="2">The sequence shown here is derived from an EMBL/GenBank/DDBJ whole genome shotgun (WGS) entry which is preliminary data.</text>
</comment>
<dbReference type="Proteomes" id="UP000633365">
    <property type="component" value="Unassembled WGS sequence"/>
</dbReference>
<protein>
    <submittedName>
        <fullName evidence="2">SprT-like domain-containing protein</fullName>
    </submittedName>
</protein>
<evidence type="ECO:0000259" key="1">
    <source>
        <dbReference type="SMART" id="SM00731"/>
    </source>
</evidence>
<dbReference type="Pfam" id="PF10263">
    <property type="entry name" value="SprT-like"/>
    <property type="match status" value="1"/>
</dbReference>
<dbReference type="RefSeq" id="WP_201427536.1">
    <property type="nucleotide sequence ID" value="NZ_JAEQMG010000073.1"/>
</dbReference>
<proteinExistence type="predicted"/>
<reference evidence="2" key="1">
    <citation type="submission" date="2021-01" db="EMBL/GenBank/DDBJ databases">
        <title>Genome public.</title>
        <authorList>
            <person name="Liu C."/>
            <person name="Sun Q."/>
        </authorList>
    </citation>
    <scope>NUCLEOTIDE SEQUENCE</scope>
    <source>
        <strain evidence="2">M6</strain>
    </source>
</reference>
<dbReference type="AlphaFoldDB" id="A0A934TZN8"/>
<dbReference type="SMART" id="SM00731">
    <property type="entry name" value="SprT"/>
    <property type="match status" value="1"/>
</dbReference>
<dbReference type="InterPro" id="IPR006640">
    <property type="entry name" value="SprT-like_domain"/>
</dbReference>
<organism evidence="2 3">
    <name type="scientific">Ruminococcus difficilis</name>
    <dbReference type="NCBI Taxonomy" id="2763069"/>
    <lineage>
        <taxon>Bacteria</taxon>
        <taxon>Bacillati</taxon>
        <taxon>Bacillota</taxon>
        <taxon>Clostridia</taxon>
        <taxon>Eubacteriales</taxon>
        <taxon>Oscillospiraceae</taxon>
        <taxon>Ruminococcus</taxon>
    </lineage>
</organism>
<gene>
    <name evidence="2" type="ORF">JKK62_08395</name>
</gene>
<evidence type="ECO:0000313" key="3">
    <source>
        <dbReference type="Proteomes" id="UP000633365"/>
    </source>
</evidence>
<dbReference type="GO" id="GO:0006950">
    <property type="term" value="P:response to stress"/>
    <property type="evidence" value="ECO:0007669"/>
    <property type="project" value="UniProtKB-ARBA"/>
</dbReference>